<evidence type="ECO:0000256" key="1">
    <source>
        <dbReference type="SAM" id="MobiDB-lite"/>
    </source>
</evidence>
<dbReference type="EMBL" id="PVWQ01000017">
    <property type="protein sequence ID" value="RDW61203.1"/>
    <property type="molecule type" value="Genomic_DNA"/>
</dbReference>
<evidence type="ECO:0000313" key="2">
    <source>
        <dbReference type="EMBL" id="RDW61203.1"/>
    </source>
</evidence>
<sequence>MDALRRILDSLARTSEGDYGNVPRILNVFLTHRLTGTKGLPRIFLEFLNITPLHQPGNISPTADHARHPRKHNQRAISTPITPAYTALPRQPLNQRLTQRPRDQIPNAPPGSETRKHNRALGRGLPAHDVAHDAGPCTRVAASEEAVDDREDVQRPQRHREPPDQKHADGGSDCGDEDAQRYVELVDDGAHDHAADHRRDVEQDHSQRLQTTRCAEHPRVRGEIDTRKEESERLDGITQLKERKRARHEEAQVRNRRLHPVPCRRNPWLNEVHQRRGEDEQRRRECSQRRAEPPARQHLLHHNGEDDAAQPGARPHDAEREALASVEPVFHEQDAGGVGD</sequence>
<gene>
    <name evidence="2" type="ORF">DSM5745_10701</name>
</gene>
<feature type="region of interest" description="Disordered" evidence="1">
    <location>
        <begin position="273"/>
        <end position="340"/>
    </location>
</feature>
<organism evidence="2 3">
    <name type="scientific">Aspergillus mulundensis</name>
    <dbReference type="NCBI Taxonomy" id="1810919"/>
    <lineage>
        <taxon>Eukaryota</taxon>
        <taxon>Fungi</taxon>
        <taxon>Dikarya</taxon>
        <taxon>Ascomycota</taxon>
        <taxon>Pezizomycotina</taxon>
        <taxon>Eurotiomycetes</taxon>
        <taxon>Eurotiomycetidae</taxon>
        <taxon>Eurotiales</taxon>
        <taxon>Aspergillaceae</taxon>
        <taxon>Aspergillus</taxon>
        <taxon>Aspergillus subgen. Nidulantes</taxon>
    </lineage>
</organism>
<feature type="compositionally biased region" description="Basic and acidic residues" evidence="1">
    <location>
        <begin position="152"/>
        <end position="170"/>
    </location>
</feature>
<dbReference type="AlphaFoldDB" id="A0A3D8QH84"/>
<feature type="compositionally biased region" description="Basic and acidic residues" evidence="1">
    <location>
        <begin position="195"/>
        <end position="207"/>
    </location>
</feature>
<feature type="region of interest" description="Disordered" evidence="1">
    <location>
        <begin position="141"/>
        <end position="177"/>
    </location>
</feature>
<reference evidence="2 3" key="1">
    <citation type="journal article" date="2018" name="IMA Fungus">
        <title>IMA Genome-F 9: Draft genome sequence of Annulohypoxylon stygium, Aspergillus mulundensis, Berkeleyomyces basicola (syn. Thielaviopsis basicola), Ceratocystis smalleyi, two Cercospora beticola strains, Coleophoma cylindrospora, Fusarium fracticaudum, Phialophora cf. hyalina, and Morchella septimelata.</title>
        <authorList>
            <person name="Wingfield B.D."/>
            <person name="Bills G.F."/>
            <person name="Dong Y."/>
            <person name="Huang W."/>
            <person name="Nel W.J."/>
            <person name="Swalarsk-Parry B.S."/>
            <person name="Vaghefi N."/>
            <person name="Wilken P.M."/>
            <person name="An Z."/>
            <person name="de Beer Z.W."/>
            <person name="De Vos L."/>
            <person name="Chen L."/>
            <person name="Duong T.A."/>
            <person name="Gao Y."/>
            <person name="Hammerbacher A."/>
            <person name="Kikkert J.R."/>
            <person name="Li Y."/>
            <person name="Li H."/>
            <person name="Li K."/>
            <person name="Li Q."/>
            <person name="Liu X."/>
            <person name="Ma X."/>
            <person name="Naidoo K."/>
            <person name="Pethybridge S.J."/>
            <person name="Sun J."/>
            <person name="Steenkamp E.T."/>
            <person name="van der Nest M.A."/>
            <person name="van Wyk S."/>
            <person name="Wingfield M.J."/>
            <person name="Xiong C."/>
            <person name="Yue Q."/>
            <person name="Zhang X."/>
        </authorList>
    </citation>
    <scope>NUCLEOTIDE SEQUENCE [LARGE SCALE GENOMIC DNA]</scope>
    <source>
        <strain evidence="2 3">DSM 5745</strain>
    </source>
</reference>
<accession>A0A3D8QH84</accession>
<keyword evidence="3" id="KW-1185">Reference proteome</keyword>
<proteinExistence type="predicted"/>
<feature type="compositionally biased region" description="Basic and acidic residues" evidence="1">
    <location>
        <begin position="214"/>
        <end position="234"/>
    </location>
</feature>
<comment type="caution">
    <text evidence="2">The sequence shown here is derived from an EMBL/GenBank/DDBJ whole genome shotgun (WGS) entry which is preliminary data.</text>
</comment>
<feature type="region of interest" description="Disordered" evidence="1">
    <location>
        <begin position="54"/>
        <end position="119"/>
    </location>
</feature>
<evidence type="ECO:0000313" key="3">
    <source>
        <dbReference type="Proteomes" id="UP000256690"/>
    </source>
</evidence>
<dbReference type="GeneID" id="38121071"/>
<name>A0A3D8QH84_9EURO</name>
<feature type="region of interest" description="Disordered" evidence="1">
    <location>
        <begin position="195"/>
        <end position="234"/>
    </location>
</feature>
<dbReference type="Proteomes" id="UP000256690">
    <property type="component" value="Unassembled WGS sequence"/>
</dbReference>
<feature type="compositionally biased region" description="Basic and acidic residues" evidence="1">
    <location>
        <begin position="273"/>
        <end position="295"/>
    </location>
</feature>
<dbReference type="RefSeq" id="XP_026598735.1">
    <property type="nucleotide sequence ID" value="XM_026752717.1"/>
</dbReference>
<protein>
    <submittedName>
        <fullName evidence="2">Uncharacterized protein</fullName>
    </submittedName>
</protein>